<gene>
    <name evidence="2" type="ORF">JGZ69_07110</name>
</gene>
<keyword evidence="1" id="KW-0175">Coiled coil</keyword>
<dbReference type="RefSeq" id="WP_107920894.1">
    <property type="nucleotide sequence ID" value="NZ_CP066701.1"/>
</dbReference>
<accession>A0AB37HDA7</accession>
<dbReference type="KEGG" id="hspo:JGZ69_07110"/>
<proteinExistence type="predicted"/>
<reference evidence="2 3" key="1">
    <citation type="submission" date="2020-12" db="EMBL/GenBank/DDBJ databases">
        <title>Taxonomic evaluation of the Bacillus sporothermodurans group of bacteria based on whole genome sequences.</title>
        <authorList>
            <person name="Fiedler G."/>
            <person name="Herbstmann A.-D."/>
            <person name="Doll E."/>
            <person name="Wenning M."/>
            <person name="Brinks E."/>
            <person name="Kabisch J."/>
            <person name="Breitenwieser F."/>
            <person name="Lappann M."/>
            <person name="Boehnlein C."/>
            <person name="Franz C."/>
        </authorList>
    </citation>
    <scope>NUCLEOTIDE SEQUENCE [LARGE SCALE GENOMIC DNA]</scope>
    <source>
        <strain evidence="2 3">DSM 10599</strain>
    </source>
</reference>
<evidence type="ECO:0000256" key="1">
    <source>
        <dbReference type="SAM" id="Coils"/>
    </source>
</evidence>
<sequence length="288" mass="34325">MNEFQLHTQKLDKLINKFILHSKRFVEWSAFSYGTADLFRHPEPNNKFTYDHEYFNFTKSTKSLVSIRALLKLNNNEDVLILVRSIFENYLSTRFLNENVDSFEEFTIVLLKLFTREYVYDRENNIIVDRNGNKIANGILNPSNFKLGKDKSYYPEFYGLLSNVGHSNFGIINFYRNRDLTFTIEKNNYPVLTRFFVIFVFTKLFEHVVTVKGEDFYNHNEEKKCYDLVIESLLYQDKLIVEVLKKIEEDTALNSHRKKFNKKMKEMLKDMKKSLKEKLGSVNKDFLQ</sequence>
<dbReference type="AlphaFoldDB" id="A0AB37HDA7"/>
<name>A0AB37HDA7_9BACI</name>
<dbReference type="Proteomes" id="UP000595512">
    <property type="component" value="Chromosome"/>
</dbReference>
<protein>
    <submittedName>
        <fullName evidence="2">Uncharacterized protein</fullName>
    </submittedName>
</protein>
<dbReference type="EMBL" id="CP066701">
    <property type="protein sequence ID" value="QQX26594.1"/>
    <property type="molecule type" value="Genomic_DNA"/>
</dbReference>
<feature type="coiled-coil region" evidence="1">
    <location>
        <begin position="257"/>
        <end position="285"/>
    </location>
</feature>
<evidence type="ECO:0000313" key="2">
    <source>
        <dbReference type="EMBL" id="QQX26594.1"/>
    </source>
</evidence>
<evidence type="ECO:0000313" key="3">
    <source>
        <dbReference type="Proteomes" id="UP000595512"/>
    </source>
</evidence>
<organism evidence="2 3">
    <name type="scientific">Heyndrickxia sporothermodurans</name>
    <dbReference type="NCBI Taxonomy" id="46224"/>
    <lineage>
        <taxon>Bacteria</taxon>
        <taxon>Bacillati</taxon>
        <taxon>Bacillota</taxon>
        <taxon>Bacilli</taxon>
        <taxon>Bacillales</taxon>
        <taxon>Bacillaceae</taxon>
        <taxon>Heyndrickxia</taxon>
    </lineage>
</organism>